<name>L1K1S1_GUITC</name>
<gene>
    <name evidence="2" type="ORF">GUITHDRAFT_46290</name>
</gene>
<dbReference type="EnsemblProtists" id="EKX54400">
    <property type="protein sequence ID" value="EKX54400"/>
    <property type="gene ID" value="GUITHDRAFT_46290"/>
</dbReference>
<accession>L1K1S1</accession>
<organism evidence="2">
    <name type="scientific">Guillardia theta (strain CCMP2712)</name>
    <name type="common">Cryptophyte</name>
    <dbReference type="NCBI Taxonomy" id="905079"/>
    <lineage>
        <taxon>Eukaryota</taxon>
        <taxon>Cryptophyceae</taxon>
        <taxon>Pyrenomonadales</taxon>
        <taxon>Geminigeraceae</taxon>
        <taxon>Guillardia</taxon>
    </lineage>
</organism>
<reference evidence="2 4" key="1">
    <citation type="journal article" date="2012" name="Nature">
        <title>Algal genomes reveal evolutionary mosaicism and the fate of nucleomorphs.</title>
        <authorList>
            <consortium name="DOE Joint Genome Institute"/>
            <person name="Curtis B.A."/>
            <person name="Tanifuji G."/>
            <person name="Burki F."/>
            <person name="Gruber A."/>
            <person name="Irimia M."/>
            <person name="Maruyama S."/>
            <person name="Arias M.C."/>
            <person name="Ball S.G."/>
            <person name="Gile G.H."/>
            <person name="Hirakawa Y."/>
            <person name="Hopkins J.F."/>
            <person name="Kuo A."/>
            <person name="Rensing S.A."/>
            <person name="Schmutz J."/>
            <person name="Symeonidi A."/>
            <person name="Elias M."/>
            <person name="Eveleigh R.J."/>
            <person name="Herman E.K."/>
            <person name="Klute M.J."/>
            <person name="Nakayama T."/>
            <person name="Obornik M."/>
            <person name="Reyes-Prieto A."/>
            <person name="Armbrust E.V."/>
            <person name="Aves S.J."/>
            <person name="Beiko R.G."/>
            <person name="Coutinho P."/>
            <person name="Dacks J.B."/>
            <person name="Durnford D.G."/>
            <person name="Fast N.M."/>
            <person name="Green B.R."/>
            <person name="Grisdale C.J."/>
            <person name="Hempel F."/>
            <person name="Henrissat B."/>
            <person name="Hoppner M.P."/>
            <person name="Ishida K."/>
            <person name="Kim E."/>
            <person name="Koreny L."/>
            <person name="Kroth P.G."/>
            <person name="Liu Y."/>
            <person name="Malik S.B."/>
            <person name="Maier U.G."/>
            <person name="McRose D."/>
            <person name="Mock T."/>
            <person name="Neilson J.A."/>
            <person name="Onodera N.T."/>
            <person name="Poole A.M."/>
            <person name="Pritham E.J."/>
            <person name="Richards T.A."/>
            <person name="Rocap G."/>
            <person name="Roy S.W."/>
            <person name="Sarai C."/>
            <person name="Schaack S."/>
            <person name="Shirato S."/>
            <person name="Slamovits C.H."/>
            <person name="Spencer D.F."/>
            <person name="Suzuki S."/>
            <person name="Worden A.Z."/>
            <person name="Zauner S."/>
            <person name="Barry K."/>
            <person name="Bell C."/>
            <person name="Bharti A.K."/>
            <person name="Crow J.A."/>
            <person name="Grimwood J."/>
            <person name="Kramer R."/>
            <person name="Lindquist E."/>
            <person name="Lucas S."/>
            <person name="Salamov A."/>
            <person name="McFadden G.I."/>
            <person name="Lane C.E."/>
            <person name="Keeling P.J."/>
            <person name="Gray M.W."/>
            <person name="Grigoriev I.V."/>
            <person name="Archibald J.M."/>
        </authorList>
    </citation>
    <scope>NUCLEOTIDE SEQUENCE</scope>
    <source>
        <strain evidence="2 4">CCMP2712</strain>
    </source>
</reference>
<feature type="non-terminal residue" evidence="2">
    <location>
        <position position="1"/>
    </location>
</feature>
<keyword evidence="4" id="KW-1185">Reference proteome</keyword>
<evidence type="ECO:0000313" key="4">
    <source>
        <dbReference type="Proteomes" id="UP000011087"/>
    </source>
</evidence>
<dbReference type="HOGENOM" id="CLU_181823_1_0_1"/>
<dbReference type="KEGG" id="gtt:GUITHDRAFT_46290"/>
<dbReference type="InterPro" id="IPR008011">
    <property type="entry name" value="Complex1_LYR_dom"/>
</dbReference>
<reference evidence="4" key="2">
    <citation type="submission" date="2012-11" db="EMBL/GenBank/DDBJ databases">
        <authorList>
            <person name="Kuo A."/>
            <person name="Curtis B.A."/>
            <person name="Tanifuji G."/>
            <person name="Burki F."/>
            <person name="Gruber A."/>
            <person name="Irimia M."/>
            <person name="Maruyama S."/>
            <person name="Arias M.C."/>
            <person name="Ball S.G."/>
            <person name="Gile G.H."/>
            <person name="Hirakawa Y."/>
            <person name="Hopkins J.F."/>
            <person name="Rensing S.A."/>
            <person name="Schmutz J."/>
            <person name="Symeonidi A."/>
            <person name="Elias M."/>
            <person name="Eveleigh R.J."/>
            <person name="Herman E.K."/>
            <person name="Klute M.J."/>
            <person name="Nakayama T."/>
            <person name="Obornik M."/>
            <person name="Reyes-Prieto A."/>
            <person name="Armbrust E.V."/>
            <person name="Aves S.J."/>
            <person name="Beiko R.G."/>
            <person name="Coutinho P."/>
            <person name="Dacks J.B."/>
            <person name="Durnford D.G."/>
            <person name="Fast N.M."/>
            <person name="Green B.R."/>
            <person name="Grisdale C."/>
            <person name="Hempe F."/>
            <person name="Henrissat B."/>
            <person name="Hoppner M.P."/>
            <person name="Ishida K.-I."/>
            <person name="Kim E."/>
            <person name="Koreny L."/>
            <person name="Kroth P.G."/>
            <person name="Liu Y."/>
            <person name="Malik S.-B."/>
            <person name="Maier U.G."/>
            <person name="McRose D."/>
            <person name="Mock T."/>
            <person name="Neilson J.A."/>
            <person name="Onodera N.T."/>
            <person name="Poole A.M."/>
            <person name="Pritham E.J."/>
            <person name="Richards T.A."/>
            <person name="Rocap G."/>
            <person name="Roy S.W."/>
            <person name="Sarai C."/>
            <person name="Schaack S."/>
            <person name="Shirato S."/>
            <person name="Slamovits C.H."/>
            <person name="Spencer D.F."/>
            <person name="Suzuki S."/>
            <person name="Worden A.Z."/>
            <person name="Zauner S."/>
            <person name="Barry K."/>
            <person name="Bell C."/>
            <person name="Bharti A.K."/>
            <person name="Crow J.A."/>
            <person name="Grimwood J."/>
            <person name="Kramer R."/>
            <person name="Lindquist E."/>
            <person name="Lucas S."/>
            <person name="Salamov A."/>
            <person name="McFadden G.I."/>
            <person name="Lane C.E."/>
            <person name="Keeling P.J."/>
            <person name="Gray M.W."/>
            <person name="Grigoriev I.V."/>
            <person name="Archibald J.M."/>
        </authorList>
    </citation>
    <scope>NUCLEOTIDE SEQUENCE</scope>
    <source>
        <strain evidence="4">CCMP2712</strain>
    </source>
</reference>
<protein>
    <recommendedName>
        <fullName evidence="1">Complex 1 LYR protein domain-containing protein</fullName>
    </recommendedName>
</protein>
<reference evidence="3" key="3">
    <citation type="submission" date="2015-06" db="UniProtKB">
        <authorList>
            <consortium name="EnsemblProtists"/>
        </authorList>
    </citation>
    <scope>IDENTIFICATION</scope>
</reference>
<sequence>QLYKDCLRLLQHISATHRSVDARQVKVLVKNEFKKNAFVTDQSKLDNLKKNALQAVTNYVMHISG</sequence>
<dbReference type="Proteomes" id="UP000011087">
    <property type="component" value="Unassembled WGS sequence"/>
</dbReference>
<dbReference type="CDD" id="cd20251">
    <property type="entry name" value="Complex1_LYR_SF"/>
    <property type="match status" value="1"/>
</dbReference>
<feature type="domain" description="Complex 1 LYR protein" evidence="1">
    <location>
        <begin position="1"/>
        <end position="53"/>
    </location>
</feature>
<feature type="non-terminal residue" evidence="2">
    <location>
        <position position="65"/>
    </location>
</feature>
<dbReference type="AlphaFoldDB" id="L1K1S1"/>
<dbReference type="OrthoDB" id="190541at2759"/>
<dbReference type="Pfam" id="PF05347">
    <property type="entry name" value="Complex1_LYR"/>
    <property type="match status" value="1"/>
</dbReference>
<evidence type="ECO:0000313" key="2">
    <source>
        <dbReference type="EMBL" id="EKX54400.1"/>
    </source>
</evidence>
<dbReference type="RefSeq" id="XP_005841380.1">
    <property type="nucleotide sequence ID" value="XM_005841323.1"/>
</dbReference>
<dbReference type="GeneID" id="17311146"/>
<evidence type="ECO:0000313" key="3">
    <source>
        <dbReference type="EnsemblProtists" id="EKX54400"/>
    </source>
</evidence>
<proteinExistence type="predicted"/>
<dbReference type="PaxDb" id="55529-EKX54400"/>
<evidence type="ECO:0000259" key="1">
    <source>
        <dbReference type="Pfam" id="PF05347"/>
    </source>
</evidence>
<dbReference type="EMBL" id="JH992967">
    <property type="protein sequence ID" value="EKX54400.1"/>
    <property type="molecule type" value="Genomic_DNA"/>
</dbReference>